<evidence type="ECO:0000256" key="13">
    <source>
        <dbReference type="ARBA" id="ARBA00022833"/>
    </source>
</evidence>
<evidence type="ECO:0000256" key="1">
    <source>
        <dbReference type="ARBA" id="ARBA00000900"/>
    </source>
</evidence>
<keyword evidence="11 19" id="KW-0863">Zinc-finger</keyword>
<evidence type="ECO:0000256" key="11">
    <source>
        <dbReference type="ARBA" id="ARBA00022771"/>
    </source>
</evidence>
<dbReference type="PANTHER" id="PTHR23350">
    <property type="entry name" value="PEROXISOME ASSEMBLY PROTEIN 10"/>
    <property type="match status" value="1"/>
</dbReference>
<dbReference type="InterPro" id="IPR017907">
    <property type="entry name" value="Znf_RING_CS"/>
</dbReference>
<feature type="domain" description="RING-type" evidence="21">
    <location>
        <begin position="149"/>
        <end position="187"/>
    </location>
</feature>
<evidence type="ECO:0000256" key="18">
    <source>
        <dbReference type="ARBA" id="ARBA00045271"/>
    </source>
</evidence>
<keyword evidence="16" id="KW-0472">Membrane</keyword>
<comment type="function">
    <text evidence="18">E3 ubiquitin-protein ligase component of a retrotranslocation channel required for peroxisome organization by mediating export of the PEX5 receptor from peroxisomes to the cytosol, thereby promoting PEX5 recycling. The retrotranslocation channel is composed of PEX2, PEX10 and PEX12; each subunit contributing transmembrane segments that coassemble into an open channel that specifically allows the passage of PEX5 through the peroxisomal membrane. PEX10 also regulates PEX5 recycling by acting as a E3 ubiquitin-protein ligase. When PEX5 recycling is compromised, PEX10 catalyzes polyubiquitination of PEX5 during its passage through the retrotranslocation channel, leading to its degradation.</text>
</comment>
<feature type="chain" id="PRO_5043351130" description="RING-type E3 ubiquitin transferase" evidence="20">
    <location>
        <begin position="21"/>
        <end position="202"/>
    </location>
</feature>
<dbReference type="EC" id="2.3.2.27" evidence="5"/>
<keyword evidence="13" id="KW-0862">Zinc</keyword>
<dbReference type="GO" id="GO:0061630">
    <property type="term" value="F:ubiquitin protein ligase activity"/>
    <property type="evidence" value="ECO:0007669"/>
    <property type="project" value="UniProtKB-EC"/>
</dbReference>
<evidence type="ECO:0000256" key="17">
    <source>
        <dbReference type="ARBA" id="ARBA00023140"/>
    </source>
</evidence>
<dbReference type="InterPro" id="IPR013083">
    <property type="entry name" value="Znf_RING/FYVE/PHD"/>
</dbReference>
<gene>
    <name evidence="22" type="ORF">WMY93_027062</name>
</gene>
<keyword evidence="17" id="KW-0576">Peroxisome</keyword>
<protein>
    <recommendedName>
        <fullName evidence="5">RING-type E3 ubiquitin transferase</fullName>
        <ecNumber evidence="5">2.3.2.27</ecNumber>
    </recommendedName>
</protein>
<evidence type="ECO:0000256" key="10">
    <source>
        <dbReference type="ARBA" id="ARBA00022723"/>
    </source>
</evidence>
<dbReference type="PROSITE" id="PS50089">
    <property type="entry name" value="ZF_RING_2"/>
    <property type="match status" value="1"/>
</dbReference>
<evidence type="ECO:0000256" key="3">
    <source>
        <dbReference type="ARBA" id="ARBA00004906"/>
    </source>
</evidence>
<keyword evidence="14" id="KW-0653">Protein transport</keyword>
<dbReference type="GO" id="GO:0008270">
    <property type="term" value="F:zinc ion binding"/>
    <property type="evidence" value="ECO:0007669"/>
    <property type="project" value="UniProtKB-KW"/>
</dbReference>
<evidence type="ECO:0000256" key="9">
    <source>
        <dbReference type="ARBA" id="ARBA00022692"/>
    </source>
</evidence>
<evidence type="ECO:0000256" key="8">
    <source>
        <dbReference type="ARBA" id="ARBA00022679"/>
    </source>
</evidence>
<dbReference type="InterPro" id="IPR001841">
    <property type="entry name" value="Znf_RING"/>
</dbReference>
<evidence type="ECO:0000256" key="15">
    <source>
        <dbReference type="ARBA" id="ARBA00022989"/>
    </source>
</evidence>
<dbReference type="PROSITE" id="PS00518">
    <property type="entry name" value="ZF_RING_1"/>
    <property type="match status" value="1"/>
</dbReference>
<keyword evidence="20" id="KW-0732">Signal</keyword>
<evidence type="ECO:0000256" key="7">
    <source>
        <dbReference type="ARBA" id="ARBA00022593"/>
    </source>
</evidence>
<keyword evidence="6" id="KW-0813">Transport</keyword>
<feature type="signal peptide" evidence="20">
    <location>
        <begin position="1"/>
        <end position="20"/>
    </location>
</feature>
<name>A0AAW0N449_9GOBI</name>
<dbReference type="Pfam" id="PF13920">
    <property type="entry name" value="zf-C3HC4_3"/>
    <property type="match status" value="1"/>
</dbReference>
<keyword evidence="8" id="KW-0808">Transferase</keyword>
<evidence type="ECO:0000256" key="16">
    <source>
        <dbReference type="ARBA" id="ARBA00023136"/>
    </source>
</evidence>
<evidence type="ECO:0000256" key="19">
    <source>
        <dbReference type="PROSITE-ProRule" id="PRU00175"/>
    </source>
</evidence>
<keyword evidence="10" id="KW-0479">Metal-binding</keyword>
<dbReference type="FunFam" id="3.30.40.10:FF:000332">
    <property type="entry name" value="Peroxisome biogenesis factor 10"/>
    <property type="match status" value="1"/>
</dbReference>
<keyword evidence="9" id="KW-0812">Transmembrane</keyword>
<comment type="similarity">
    <text evidence="4">Belongs to the pex2/pex10/pex12 family.</text>
</comment>
<evidence type="ECO:0000313" key="22">
    <source>
        <dbReference type="EMBL" id="KAK7883939.1"/>
    </source>
</evidence>
<dbReference type="SMART" id="SM00184">
    <property type="entry name" value="RING"/>
    <property type="match status" value="1"/>
</dbReference>
<keyword evidence="7" id="KW-0962">Peroxisome biogenesis</keyword>
<keyword evidence="12" id="KW-0833">Ubl conjugation pathway</keyword>
<dbReference type="GO" id="GO:0016558">
    <property type="term" value="P:protein import into peroxisome matrix"/>
    <property type="evidence" value="ECO:0007669"/>
    <property type="project" value="InterPro"/>
</dbReference>
<dbReference type="EMBL" id="JBBPFD010000020">
    <property type="protein sequence ID" value="KAK7883939.1"/>
    <property type="molecule type" value="Genomic_DNA"/>
</dbReference>
<dbReference type="SUPFAM" id="SSF57850">
    <property type="entry name" value="RING/U-box"/>
    <property type="match status" value="1"/>
</dbReference>
<evidence type="ECO:0000259" key="21">
    <source>
        <dbReference type="PROSITE" id="PS50089"/>
    </source>
</evidence>
<organism evidence="22 23">
    <name type="scientific">Mugilogobius chulae</name>
    <name type="common">yellowstripe goby</name>
    <dbReference type="NCBI Taxonomy" id="88201"/>
    <lineage>
        <taxon>Eukaryota</taxon>
        <taxon>Metazoa</taxon>
        <taxon>Chordata</taxon>
        <taxon>Craniata</taxon>
        <taxon>Vertebrata</taxon>
        <taxon>Euteleostomi</taxon>
        <taxon>Actinopterygii</taxon>
        <taxon>Neopterygii</taxon>
        <taxon>Teleostei</taxon>
        <taxon>Neoteleostei</taxon>
        <taxon>Acanthomorphata</taxon>
        <taxon>Gobiaria</taxon>
        <taxon>Gobiiformes</taxon>
        <taxon>Gobioidei</taxon>
        <taxon>Gobiidae</taxon>
        <taxon>Gobionellinae</taxon>
        <taxon>Mugilogobius</taxon>
    </lineage>
</organism>
<dbReference type="Proteomes" id="UP001460270">
    <property type="component" value="Unassembled WGS sequence"/>
</dbReference>
<keyword evidence="15" id="KW-1133">Transmembrane helix</keyword>
<keyword evidence="23" id="KW-1185">Reference proteome</keyword>
<dbReference type="AlphaFoldDB" id="A0AAW0N449"/>
<dbReference type="GO" id="GO:0005778">
    <property type="term" value="C:peroxisomal membrane"/>
    <property type="evidence" value="ECO:0007669"/>
    <property type="project" value="UniProtKB-SubCell"/>
</dbReference>
<accession>A0AAW0N449</accession>
<dbReference type="CDD" id="cd16527">
    <property type="entry name" value="RING-HC_PEX10"/>
    <property type="match status" value="1"/>
</dbReference>
<evidence type="ECO:0000256" key="6">
    <source>
        <dbReference type="ARBA" id="ARBA00022448"/>
    </source>
</evidence>
<proteinExistence type="inferred from homology"/>
<evidence type="ECO:0000313" key="23">
    <source>
        <dbReference type="Proteomes" id="UP001460270"/>
    </source>
</evidence>
<evidence type="ECO:0000256" key="4">
    <source>
        <dbReference type="ARBA" id="ARBA00008704"/>
    </source>
</evidence>
<evidence type="ECO:0000256" key="2">
    <source>
        <dbReference type="ARBA" id="ARBA00004585"/>
    </source>
</evidence>
<evidence type="ECO:0000256" key="14">
    <source>
        <dbReference type="ARBA" id="ARBA00022927"/>
    </source>
</evidence>
<comment type="caution">
    <text evidence="22">The sequence shown here is derived from an EMBL/GenBank/DDBJ whole genome shotgun (WGS) entry which is preliminary data.</text>
</comment>
<dbReference type="PANTHER" id="PTHR23350:SF0">
    <property type="entry name" value="PEROXISOME BIOGENESIS FACTOR 10"/>
    <property type="match status" value="1"/>
</dbReference>
<sequence length="202" mass="22712">MKQCASSGVLLGLVRRCVRGAVCVLTPAQRSACVPVVQALQQALDLLRRFHTALFYLEAASTTCPGERPASATPPLPRQLRVTGPSEDDSTIRTSYGLLGALSLLQLLLTVTLQLNSFRQRQRARHERNIYRNLQNNSVPGHVSSRARCILCLEQRKNPTATPCGHLFCWDCITEWCQNKAECPLCREKFHPHRLVFLRNHN</sequence>
<dbReference type="InterPro" id="IPR025654">
    <property type="entry name" value="PEX2/10"/>
</dbReference>
<comment type="subcellular location">
    <subcellularLocation>
        <location evidence="2">Peroxisome membrane</location>
        <topology evidence="2">Multi-pass membrane protein</topology>
    </subcellularLocation>
</comment>
<evidence type="ECO:0000256" key="12">
    <source>
        <dbReference type="ARBA" id="ARBA00022786"/>
    </source>
</evidence>
<evidence type="ECO:0000256" key="20">
    <source>
        <dbReference type="SAM" id="SignalP"/>
    </source>
</evidence>
<dbReference type="Gene3D" id="3.30.40.10">
    <property type="entry name" value="Zinc/RING finger domain, C3HC4 (zinc finger)"/>
    <property type="match status" value="1"/>
</dbReference>
<evidence type="ECO:0000256" key="5">
    <source>
        <dbReference type="ARBA" id="ARBA00012483"/>
    </source>
</evidence>
<reference evidence="23" key="1">
    <citation type="submission" date="2024-04" db="EMBL/GenBank/DDBJ databases">
        <title>Salinicola lusitanus LLJ914,a marine bacterium isolated from the Okinawa Trough.</title>
        <authorList>
            <person name="Li J."/>
        </authorList>
    </citation>
    <scope>NUCLEOTIDE SEQUENCE [LARGE SCALE GENOMIC DNA]</scope>
</reference>
<comment type="catalytic activity">
    <reaction evidence="1">
        <text>S-ubiquitinyl-[E2 ubiquitin-conjugating enzyme]-L-cysteine + [acceptor protein]-L-lysine = [E2 ubiquitin-conjugating enzyme]-L-cysteine + N(6)-ubiquitinyl-[acceptor protein]-L-lysine.</text>
        <dbReference type="EC" id="2.3.2.27"/>
    </reaction>
</comment>
<comment type="pathway">
    <text evidence="3">Protein modification; protein ubiquitination.</text>
</comment>